<gene>
    <name evidence="4" type="ORF">NCAV_0876</name>
</gene>
<accession>A0A2K5AQX5</accession>
<evidence type="ECO:0000256" key="2">
    <source>
        <dbReference type="ARBA" id="ARBA00023002"/>
    </source>
</evidence>
<keyword evidence="2 4" id="KW-0560">Oxidoreductase</keyword>
<dbReference type="InterPro" id="IPR029479">
    <property type="entry name" value="Nitroreductase"/>
</dbReference>
<feature type="domain" description="Nitroreductase" evidence="3">
    <location>
        <begin position="7"/>
        <end position="73"/>
    </location>
</feature>
<dbReference type="PANTHER" id="PTHR43673:SF10">
    <property type="entry name" value="NADH DEHYDROGENASE_NAD(P)H NITROREDUCTASE XCC3605-RELATED"/>
    <property type="match status" value="1"/>
</dbReference>
<dbReference type="EC" id="1.-.-.-" evidence="4"/>
<dbReference type="AlphaFoldDB" id="A0A2K5AQX5"/>
<comment type="similarity">
    <text evidence="1">Belongs to the nitroreductase family.</text>
</comment>
<dbReference type="KEGG" id="ncv:NCAV_0876"/>
<evidence type="ECO:0000313" key="4">
    <source>
        <dbReference type="EMBL" id="SPC34053.1"/>
    </source>
</evidence>
<dbReference type="InterPro" id="IPR000415">
    <property type="entry name" value="Nitroreductase-like"/>
</dbReference>
<evidence type="ECO:0000259" key="3">
    <source>
        <dbReference type="Pfam" id="PF00881"/>
    </source>
</evidence>
<evidence type="ECO:0000256" key="1">
    <source>
        <dbReference type="ARBA" id="ARBA00007118"/>
    </source>
</evidence>
<dbReference type="RefSeq" id="WP_103287202.1">
    <property type="nucleotide sequence ID" value="NZ_LT981265.1"/>
</dbReference>
<dbReference type="GO" id="GO:0016491">
    <property type="term" value="F:oxidoreductase activity"/>
    <property type="evidence" value="ECO:0007669"/>
    <property type="project" value="UniProtKB-KW"/>
</dbReference>
<reference evidence="5" key="1">
    <citation type="submission" date="2018-01" db="EMBL/GenBank/DDBJ databases">
        <authorList>
            <person name="Kerou L M."/>
        </authorList>
    </citation>
    <scope>NUCLEOTIDE SEQUENCE [LARGE SCALE GENOMIC DNA]</scope>
    <source>
        <strain evidence="5">SCU2</strain>
    </source>
</reference>
<proteinExistence type="inferred from homology"/>
<dbReference type="Pfam" id="PF00881">
    <property type="entry name" value="Nitroreductase"/>
    <property type="match status" value="1"/>
</dbReference>
<dbReference type="Gene3D" id="3.40.109.10">
    <property type="entry name" value="NADH Oxidase"/>
    <property type="match status" value="1"/>
</dbReference>
<dbReference type="EMBL" id="LT981265">
    <property type="protein sequence ID" value="SPC34053.1"/>
    <property type="molecule type" value="Genomic_DNA"/>
</dbReference>
<dbReference type="SUPFAM" id="SSF55469">
    <property type="entry name" value="FMN-dependent nitroreductase-like"/>
    <property type="match status" value="1"/>
</dbReference>
<evidence type="ECO:0000313" key="5">
    <source>
        <dbReference type="Proteomes" id="UP000236248"/>
    </source>
</evidence>
<keyword evidence="5" id="KW-1185">Reference proteome</keyword>
<dbReference type="GeneID" id="41594934"/>
<organism evidence="4 5">
    <name type="scientific">Candidatus Nitrosocaldus cavascurensis</name>
    <dbReference type="NCBI Taxonomy" id="2058097"/>
    <lineage>
        <taxon>Archaea</taxon>
        <taxon>Nitrososphaerota</taxon>
        <taxon>Nitrososphaeria</taxon>
        <taxon>Candidatus Nitrosocaldales</taxon>
        <taxon>Candidatus Nitrosocaldaceae</taxon>
        <taxon>Candidatus Nitrosocaldus</taxon>
    </lineage>
</organism>
<protein>
    <submittedName>
        <fullName evidence="4">Putative NADH dehydrogenase/NAD(P)H nitroreductase AF_0226</fullName>
        <ecNumber evidence="4">1.-.-.-</ecNumber>
    </submittedName>
</protein>
<dbReference type="PANTHER" id="PTHR43673">
    <property type="entry name" value="NAD(P)H NITROREDUCTASE YDGI-RELATED"/>
    <property type="match status" value="1"/>
</dbReference>
<sequence>MEFSELVRKRGMVRSFKDMQVEHEKLVKILSNAVRAPSAGHLQPWEFIVVKDDGVKRSLAEAALKQMFIAEAPVVIVTCVDTERSASRYGDRGRRFYSIIDGAYASLLILLTARDLGLGACFVGAYRDEEVARILELPRHVKPIGIIPIGYPAEKPPRYERIPMEQLVHLNRYGNRARLEDLVKEENR</sequence>
<dbReference type="Proteomes" id="UP000236248">
    <property type="component" value="Chromosome NCAV"/>
</dbReference>
<name>A0A2K5AQX5_9ARCH</name>